<evidence type="ECO:0000313" key="8">
    <source>
        <dbReference type="EMBL" id="RNL84920.1"/>
    </source>
</evidence>
<dbReference type="PANTHER" id="PTHR12992">
    <property type="entry name" value="NUDIX HYDROLASE"/>
    <property type="match status" value="1"/>
</dbReference>
<comment type="cofactor">
    <cofactor evidence="2">
        <name>Mg(2+)</name>
        <dbReference type="ChEBI" id="CHEBI:18420"/>
    </cofactor>
</comment>
<comment type="cofactor">
    <cofactor evidence="1">
        <name>Mn(2+)</name>
        <dbReference type="ChEBI" id="CHEBI:29035"/>
    </cofactor>
</comment>
<evidence type="ECO:0000256" key="6">
    <source>
        <dbReference type="ARBA" id="ARBA00023211"/>
    </source>
</evidence>
<dbReference type="Gene3D" id="3.90.79.10">
    <property type="entry name" value="Nucleoside Triphosphate Pyrophosphohydrolase"/>
    <property type="match status" value="1"/>
</dbReference>
<name>A0A3N0EAS9_SINP1</name>
<evidence type="ECO:0000256" key="1">
    <source>
        <dbReference type="ARBA" id="ARBA00001936"/>
    </source>
</evidence>
<dbReference type="CDD" id="cd03426">
    <property type="entry name" value="NUDIX_CoAse_Nudt7"/>
    <property type="match status" value="1"/>
</dbReference>
<dbReference type="InterPro" id="IPR015797">
    <property type="entry name" value="NUDIX_hydrolase-like_dom_sf"/>
</dbReference>
<dbReference type="PROSITE" id="PS51462">
    <property type="entry name" value="NUDIX"/>
    <property type="match status" value="1"/>
</dbReference>
<gene>
    <name evidence="8" type="ORF">ED312_13140</name>
</gene>
<dbReference type="SUPFAM" id="SSF55811">
    <property type="entry name" value="Nudix"/>
    <property type="match status" value="1"/>
</dbReference>
<evidence type="ECO:0000259" key="7">
    <source>
        <dbReference type="PROSITE" id="PS51462"/>
    </source>
</evidence>
<evidence type="ECO:0000256" key="3">
    <source>
        <dbReference type="ARBA" id="ARBA00022723"/>
    </source>
</evidence>
<dbReference type="InterPro" id="IPR045121">
    <property type="entry name" value="CoAse"/>
</dbReference>
<dbReference type="GO" id="GO:0046872">
    <property type="term" value="F:metal ion binding"/>
    <property type="evidence" value="ECO:0007669"/>
    <property type="project" value="UniProtKB-KW"/>
</dbReference>
<dbReference type="OrthoDB" id="9802805at2"/>
<keyword evidence="4" id="KW-0378">Hydrolase</keyword>
<accession>A0A3N0EAS9</accession>
<evidence type="ECO:0000256" key="5">
    <source>
        <dbReference type="ARBA" id="ARBA00022842"/>
    </source>
</evidence>
<dbReference type="GO" id="GO:0010945">
    <property type="term" value="F:coenzyme A diphosphatase activity"/>
    <property type="evidence" value="ECO:0007669"/>
    <property type="project" value="InterPro"/>
</dbReference>
<evidence type="ECO:0000313" key="9">
    <source>
        <dbReference type="Proteomes" id="UP000267469"/>
    </source>
</evidence>
<dbReference type="EMBL" id="RJTM01000093">
    <property type="protein sequence ID" value="RNL84920.1"/>
    <property type="molecule type" value="Genomic_DNA"/>
</dbReference>
<proteinExistence type="predicted"/>
<dbReference type="InterPro" id="IPR000086">
    <property type="entry name" value="NUDIX_hydrolase_dom"/>
</dbReference>
<evidence type="ECO:0000256" key="2">
    <source>
        <dbReference type="ARBA" id="ARBA00001946"/>
    </source>
</evidence>
<dbReference type="AlphaFoldDB" id="A0A3N0EAS9"/>
<dbReference type="Pfam" id="PF00293">
    <property type="entry name" value="NUDIX"/>
    <property type="match status" value="1"/>
</dbReference>
<dbReference type="PANTHER" id="PTHR12992:SF11">
    <property type="entry name" value="MITOCHONDRIAL COENZYME A DIPHOSPHATASE NUDT8"/>
    <property type="match status" value="1"/>
</dbReference>
<evidence type="ECO:0000256" key="4">
    <source>
        <dbReference type="ARBA" id="ARBA00022801"/>
    </source>
</evidence>
<protein>
    <submittedName>
        <fullName evidence="8">CoA pyrophosphatase</fullName>
    </submittedName>
</protein>
<reference evidence="8 9" key="1">
    <citation type="submission" date="2018-10" db="EMBL/GenBank/DDBJ databases">
        <title>Sinomicrobium pectinilyticum sp. nov., a pectinase-producing bacterium isolated from alkaline and saline soil, and emended description of the genus Sinomicrobium.</title>
        <authorList>
            <person name="Cheng B."/>
            <person name="Li C."/>
            <person name="Lai Q."/>
            <person name="Du M."/>
            <person name="Shao Z."/>
            <person name="Xu P."/>
            <person name="Yang C."/>
        </authorList>
    </citation>
    <scope>NUCLEOTIDE SEQUENCE [LARGE SCALE GENOMIC DNA]</scope>
    <source>
        <strain evidence="8 9">5DNS001</strain>
    </source>
</reference>
<keyword evidence="6" id="KW-0464">Manganese</keyword>
<comment type="caution">
    <text evidence="8">The sequence shown here is derived from an EMBL/GenBank/DDBJ whole genome shotgun (WGS) entry which is preliminary data.</text>
</comment>
<keyword evidence="9" id="KW-1185">Reference proteome</keyword>
<organism evidence="8 9">
    <name type="scientific">Sinomicrobium pectinilyticum</name>
    <dbReference type="NCBI Taxonomy" id="1084421"/>
    <lineage>
        <taxon>Bacteria</taxon>
        <taxon>Pseudomonadati</taxon>
        <taxon>Bacteroidota</taxon>
        <taxon>Flavobacteriia</taxon>
        <taxon>Flavobacteriales</taxon>
        <taxon>Flavobacteriaceae</taxon>
        <taxon>Sinomicrobium</taxon>
    </lineage>
</organism>
<feature type="domain" description="Nudix hydrolase" evidence="7">
    <location>
        <begin position="45"/>
        <end position="180"/>
    </location>
</feature>
<keyword evidence="5" id="KW-0460">Magnesium</keyword>
<dbReference type="Proteomes" id="UP000267469">
    <property type="component" value="Unassembled WGS sequence"/>
</dbReference>
<sequence length="213" mass="23927">MNFDEFLELVPKIKNLPLPGQESQYKMASVPAKELREVDLSLKNPRKAGVMALFYPDNSYKTNIVLLLRKKYEGIHSNQVGFPGGKMEREDADIRITALRETQEEVGIPPEKIKIVRALTTLYVPPSNFLVHPFLGISEETPSFLPQEEEVELLIEVPLENVLDDNLVARKTIVTSYSANADVPYFNFNGYTVWGATAAMLSEVKDLLGMALI</sequence>
<keyword evidence="3" id="KW-0479">Metal-binding</keyword>